<accession>A0AA42B2F1</accession>
<evidence type="ECO:0000256" key="1">
    <source>
        <dbReference type="SAM" id="MobiDB-lite"/>
    </source>
</evidence>
<feature type="compositionally biased region" description="Low complexity" evidence="1">
    <location>
        <begin position="8"/>
        <end position="23"/>
    </location>
</feature>
<protein>
    <submittedName>
        <fullName evidence="2">Uncharacterized protein</fullName>
    </submittedName>
</protein>
<reference evidence="2" key="1">
    <citation type="submission" date="2022-03" db="EMBL/GenBank/DDBJ databases">
        <title>A functionally conserved STORR gene fusion in Papaver species that diverged 16.8 million years ago.</title>
        <authorList>
            <person name="Catania T."/>
        </authorList>
    </citation>
    <scope>NUCLEOTIDE SEQUENCE</scope>
    <source>
        <strain evidence="2">S-191538</strain>
    </source>
</reference>
<proteinExistence type="predicted"/>
<evidence type="ECO:0000313" key="3">
    <source>
        <dbReference type="Proteomes" id="UP001177140"/>
    </source>
</evidence>
<gene>
    <name evidence="2" type="ORF">MKW94_018818</name>
</gene>
<keyword evidence="3" id="KW-1185">Reference proteome</keyword>
<dbReference type="Proteomes" id="UP001177140">
    <property type="component" value="Unassembled WGS sequence"/>
</dbReference>
<evidence type="ECO:0000313" key="2">
    <source>
        <dbReference type="EMBL" id="MCL7048927.1"/>
    </source>
</evidence>
<feature type="region of interest" description="Disordered" evidence="1">
    <location>
        <begin position="1"/>
        <end position="44"/>
    </location>
</feature>
<comment type="caution">
    <text evidence="2">The sequence shown here is derived from an EMBL/GenBank/DDBJ whole genome shotgun (WGS) entry which is preliminary data.</text>
</comment>
<name>A0AA42B2F1_PAPNU</name>
<sequence>MEQPNSVSPPTSSPSTAATSSSSNGSQKRPIPLPEELISHYESQGLDKNEASMKVIEDLQNVIFRILKSKGGQKDKFMAKSTRMLDTVNTRLNILELKLDAKPNFGQTLGIGVVAGGIGSVVPQVFGAIGQIWSSVTNSTKN</sequence>
<dbReference type="EMBL" id="JAJJMA010310041">
    <property type="protein sequence ID" value="MCL7048927.1"/>
    <property type="molecule type" value="Genomic_DNA"/>
</dbReference>
<organism evidence="2 3">
    <name type="scientific">Papaver nudicaule</name>
    <name type="common">Iceland poppy</name>
    <dbReference type="NCBI Taxonomy" id="74823"/>
    <lineage>
        <taxon>Eukaryota</taxon>
        <taxon>Viridiplantae</taxon>
        <taxon>Streptophyta</taxon>
        <taxon>Embryophyta</taxon>
        <taxon>Tracheophyta</taxon>
        <taxon>Spermatophyta</taxon>
        <taxon>Magnoliopsida</taxon>
        <taxon>Ranunculales</taxon>
        <taxon>Papaveraceae</taxon>
        <taxon>Papaveroideae</taxon>
        <taxon>Papaver</taxon>
    </lineage>
</organism>
<dbReference type="AlphaFoldDB" id="A0AA42B2F1"/>